<feature type="compositionally biased region" description="Polar residues" evidence="3">
    <location>
        <begin position="141"/>
        <end position="151"/>
    </location>
</feature>
<dbReference type="OrthoDB" id="1741717at2759"/>
<feature type="domain" description="YEATS" evidence="4">
    <location>
        <begin position="2"/>
        <end position="140"/>
    </location>
</feature>
<comment type="subcellular location">
    <subcellularLocation>
        <location evidence="2">Nucleus</location>
    </subcellularLocation>
</comment>
<dbReference type="AlphaFoldDB" id="A0A168QTI1"/>
<proteinExistence type="predicted"/>
<gene>
    <name evidence="5" type="primary">ABSGL_11403.1 scaffold 12295</name>
</gene>
<accession>A0A168QTI1</accession>
<dbReference type="Pfam" id="PF03366">
    <property type="entry name" value="YEATS"/>
    <property type="match status" value="1"/>
</dbReference>
<evidence type="ECO:0000256" key="2">
    <source>
        <dbReference type="PROSITE-ProRule" id="PRU00376"/>
    </source>
</evidence>
<keyword evidence="6" id="KW-1185">Reference proteome</keyword>
<feature type="compositionally biased region" description="Low complexity" evidence="3">
    <location>
        <begin position="183"/>
        <end position="214"/>
    </location>
</feature>
<dbReference type="STRING" id="4829.A0A168QTI1"/>
<dbReference type="PROSITE" id="PS51037">
    <property type="entry name" value="YEATS"/>
    <property type="match status" value="1"/>
</dbReference>
<dbReference type="GO" id="GO:0005634">
    <property type="term" value="C:nucleus"/>
    <property type="evidence" value="ECO:0007669"/>
    <property type="project" value="UniProtKB-SubCell"/>
</dbReference>
<dbReference type="InParanoid" id="A0A168QTI1"/>
<protein>
    <recommendedName>
        <fullName evidence="4">YEATS domain-containing protein</fullName>
    </recommendedName>
</protein>
<sequence length="394" mass="43777">MGYLQVETSLDIKIACHSNIIPGAAAIDDHPWRNWRIRLVAMDAGKEHKGKLTHILDRVEYILHPTFANPRRVATCEPYMLQEKGWGEFDLRIVLYFVDNMVPPEVISFDLNFRASSYSVIHKRFFQDASPEFLSLLGKQASSPTIPNKRSSPYMGGKSNDNNNSYQRSAAAMGMAPGLTAGPSLSSVSSTHALSPSSSSSQQASQQASQQGLPTALHHPSTPITHDSPLQYAQGDDRSKRGRYGRSGTTSSNSSSSNESVLSNKAPGKKKEGLLVDDIYTEQDLEHVHPIHRSKIEPSTKQAWGLPVNLDMIELATRLSRMNDDQSDEFQSILQHSSHKDAIVEDTEDEMVVDLYSLGPHLLNTLWQFTERINSPLNLEEDDAMNDYNGILDT</sequence>
<dbReference type="InterPro" id="IPR005033">
    <property type="entry name" value="YEATS"/>
</dbReference>
<feature type="region of interest" description="Disordered" evidence="3">
    <location>
        <begin position="141"/>
        <end position="166"/>
    </location>
</feature>
<evidence type="ECO:0000256" key="3">
    <source>
        <dbReference type="SAM" id="MobiDB-lite"/>
    </source>
</evidence>
<dbReference type="Gene3D" id="2.60.40.1970">
    <property type="entry name" value="YEATS domain"/>
    <property type="match status" value="1"/>
</dbReference>
<dbReference type="Proteomes" id="UP000078561">
    <property type="component" value="Unassembled WGS sequence"/>
</dbReference>
<dbReference type="OMA" id="HTYKIAD"/>
<dbReference type="CDD" id="cd16905">
    <property type="entry name" value="YEATS_Taf14_like"/>
    <property type="match status" value="1"/>
</dbReference>
<feature type="region of interest" description="Disordered" evidence="3">
    <location>
        <begin position="182"/>
        <end position="269"/>
    </location>
</feature>
<dbReference type="EMBL" id="LT554468">
    <property type="protein sequence ID" value="SAM05528.1"/>
    <property type="molecule type" value="Genomic_DNA"/>
</dbReference>
<reference evidence="5" key="1">
    <citation type="submission" date="2016-04" db="EMBL/GenBank/DDBJ databases">
        <authorList>
            <person name="Evans L.H."/>
            <person name="Alamgir A."/>
            <person name="Owens N."/>
            <person name="Weber N.D."/>
            <person name="Virtaneva K."/>
            <person name="Barbian K."/>
            <person name="Babar A."/>
            <person name="Rosenke K."/>
        </authorList>
    </citation>
    <scope>NUCLEOTIDE SEQUENCE [LARGE SCALE GENOMIC DNA]</scope>
    <source>
        <strain evidence="5">CBS 101.48</strain>
    </source>
</reference>
<dbReference type="InterPro" id="IPR038704">
    <property type="entry name" value="YEAST_sf"/>
</dbReference>
<dbReference type="GO" id="GO:0000785">
    <property type="term" value="C:chromatin"/>
    <property type="evidence" value="ECO:0007669"/>
    <property type="project" value="UniProtKB-ARBA"/>
</dbReference>
<evidence type="ECO:0000313" key="6">
    <source>
        <dbReference type="Proteomes" id="UP000078561"/>
    </source>
</evidence>
<dbReference type="InterPro" id="IPR055129">
    <property type="entry name" value="YEATS_dom"/>
</dbReference>
<dbReference type="PANTHER" id="PTHR23195">
    <property type="entry name" value="YEATS DOMAIN"/>
    <property type="match status" value="1"/>
</dbReference>
<name>A0A168QTI1_ABSGL</name>
<keyword evidence="1 2" id="KW-0539">Nucleus</keyword>
<feature type="compositionally biased region" description="Low complexity" evidence="3">
    <location>
        <begin position="246"/>
        <end position="260"/>
    </location>
</feature>
<evidence type="ECO:0000313" key="5">
    <source>
        <dbReference type="EMBL" id="SAM05528.1"/>
    </source>
</evidence>
<organism evidence="5">
    <name type="scientific">Absidia glauca</name>
    <name type="common">Pin mould</name>
    <dbReference type="NCBI Taxonomy" id="4829"/>
    <lineage>
        <taxon>Eukaryota</taxon>
        <taxon>Fungi</taxon>
        <taxon>Fungi incertae sedis</taxon>
        <taxon>Mucoromycota</taxon>
        <taxon>Mucoromycotina</taxon>
        <taxon>Mucoromycetes</taxon>
        <taxon>Mucorales</taxon>
        <taxon>Cunninghamellaceae</taxon>
        <taxon>Absidia</taxon>
    </lineage>
</organism>
<evidence type="ECO:0000259" key="4">
    <source>
        <dbReference type="PROSITE" id="PS51037"/>
    </source>
</evidence>
<evidence type="ECO:0000256" key="1">
    <source>
        <dbReference type="ARBA" id="ARBA00023242"/>
    </source>
</evidence>
<dbReference type="GO" id="GO:0006355">
    <property type="term" value="P:regulation of DNA-templated transcription"/>
    <property type="evidence" value="ECO:0007669"/>
    <property type="project" value="InterPro"/>
</dbReference>